<evidence type="ECO:0000256" key="1">
    <source>
        <dbReference type="ARBA" id="ARBA00004613"/>
    </source>
</evidence>
<evidence type="ECO:0000256" key="9">
    <source>
        <dbReference type="RuleBase" id="RU361169"/>
    </source>
</evidence>
<keyword evidence="5 9" id="KW-0378">Hydrolase</keyword>
<reference evidence="10 11" key="1">
    <citation type="submission" date="2024-07" db="EMBL/GenBank/DDBJ databases">
        <title>Section-level genome sequencing and comparative genomics of Aspergillus sections Usti and Cavernicolus.</title>
        <authorList>
            <consortium name="Lawrence Berkeley National Laboratory"/>
            <person name="Nybo J.L."/>
            <person name="Vesth T.C."/>
            <person name="Theobald S."/>
            <person name="Frisvad J.C."/>
            <person name="Larsen T.O."/>
            <person name="Kjaerboelling I."/>
            <person name="Rothschild-Mancinelli K."/>
            <person name="Lyhne E.K."/>
            <person name="Kogle M.E."/>
            <person name="Barry K."/>
            <person name="Clum A."/>
            <person name="Na H."/>
            <person name="Ledsgaard L."/>
            <person name="Lin J."/>
            <person name="Lipzen A."/>
            <person name="Kuo A."/>
            <person name="Riley R."/>
            <person name="Mondo S."/>
            <person name="Labutti K."/>
            <person name="Haridas S."/>
            <person name="Pangalinan J."/>
            <person name="Salamov A.A."/>
            <person name="Simmons B.A."/>
            <person name="Magnuson J.K."/>
            <person name="Chen J."/>
            <person name="Drula E."/>
            <person name="Henrissat B."/>
            <person name="Wiebenga A."/>
            <person name="Lubbers R.J."/>
            <person name="Gomes A.C."/>
            <person name="Makela M.R."/>
            <person name="Stajich J."/>
            <person name="Grigoriev I.V."/>
            <person name="Mortensen U.H."/>
            <person name="De Vries R.P."/>
            <person name="Baker S.E."/>
            <person name="Andersen M.R."/>
        </authorList>
    </citation>
    <scope>NUCLEOTIDE SEQUENCE [LARGE SCALE GENOMIC DNA]</scope>
    <source>
        <strain evidence="10 11">CBS 123904</strain>
    </source>
</reference>
<evidence type="ECO:0000256" key="6">
    <source>
        <dbReference type="ARBA" id="ARBA00023180"/>
    </source>
</evidence>
<evidence type="ECO:0000256" key="3">
    <source>
        <dbReference type="ARBA" id="ARBA00022525"/>
    </source>
</evidence>
<dbReference type="Proteomes" id="UP001610446">
    <property type="component" value="Unassembled WGS sequence"/>
</dbReference>
<evidence type="ECO:0000256" key="5">
    <source>
        <dbReference type="ARBA" id="ARBA00022801"/>
    </source>
</evidence>
<keyword evidence="6" id="KW-0325">Glycoprotein</keyword>
<keyword evidence="8" id="KW-0961">Cell wall biogenesis/degradation</keyword>
<dbReference type="Gene3D" id="2.160.20.10">
    <property type="entry name" value="Single-stranded right-handed beta-helix, Pectin lyase-like"/>
    <property type="match status" value="1"/>
</dbReference>
<evidence type="ECO:0000256" key="2">
    <source>
        <dbReference type="ARBA" id="ARBA00008834"/>
    </source>
</evidence>
<accession>A0ABR4IBI5</accession>
<dbReference type="InterPro" id="IPR012334">
    <property type="entry name" value="Pectin_lyas_fold"/>
</dbReference>
<dbReference type="EMBL" id="JBFXLU010000513">
    <property type="protein sequence ID" value="KAL2825112.1"/>
    <property type="molecule type" value="Genomic_DNA"/>
</dbReference>
<dbReference type="PANTHER" id="PTHR31736:SF8">
    <property type="entry name" value="PUTATIVE (AFU_ORTHOLOGUE AFUA_7G06410)-RELATED"/>
    <property type="match status" value="1"/>
</dbReference>
<keyword evidence="4" id="KW-0732">Signal</keyword>
<dbReference type="PANTHER" id="PTHR31736">
    <property type="match status" value="1"/>
</dbReference>
<proteinExistence type="inferred from homology"/>
<sequence>TLAIIYSHHVDFDDILVNNTGNRVDSSNTDGADTIRSSHLNFNNLTVYNGDDSISFKANSTDITLRNSHFYNGLGVAIGSIGQLNDQYETVERIKVENIKYENTLHAVYFKTWTDDQNGYPPNGGGGGLGYASDMLFKNLDATGLRGSAVAISQCTRFSGAPGQGNCTNSQFQIRDITVANLKGTTKSERVASFQCSAVAPCTNLGMLDVDLEFANGTAAAEYLCGNVKDPRGFECTGPVCEGGSATGEC</sequence>
<dbReference type="GO" id="GO:0016829">
    <property type="term" value="F:lyase activity"/>
    <property type="evidence" value="ECO:0007669"/>
    <property type="project" value="UniProtKB-KW"/>
</dbReference>
<keyword evidence="10" id="KW-0456">Lyase</keyword>
<name>A0ABR4IBI5_9EURO</name>
<comment type="similarity">
    <text evidence="2 9">Belongs to the glycosyl hydrolase 28 family.</text>
</comment>
<dbReference type="Pfam" id="PF00295">
    <property type="entry name" value="Glyco_hydro_28"/>
    <property type="match status" value="1"/>
</dbReference>
<evidence type="ECO:0000256" key="8">
    <source>
        <dbReference type="ARBA" id="ARBA00023316"/>
    </source>
</evidence>
<comment type="caution">
    <text evidence="10">The sequence shown here is derived from an EMBL/GenBank/DDBJ whole genome shotgun (WGS) entry which is preliminary data.</text>
</comment>
<organism evidence="10 11">
    <name type="scientific">Aspergillus pseudoustus</name>
    <dbReference type="NCBI Taxonomy" id="1810923"/>
    <lineage>
        <taxon>Eukaryota</taxon>
        <taxon>Fungi</taxon>
        <taxon>Dikarya</taxon>
        <taxon>Ascomycota</taxon>
        <taxon>Pezizomycotina</taxon>
        <taxon>Eurotiomycetes</taxon>
        <taxon>Eurotiomycetidae</taxon>
        <taxon>Eurotiales</taxon>
        <taxon>Aspergillaceae</taxon>
        <taxon>Aspergillus</taxon>
        <taxon>Aspergillus subgen. Nidulantes</taxon>
    </lineage>
</organism>
<dbReference type="SUPFAM" id="SSF51126">
    <property type="entry name" value="Pectin lyase-like"/>
    <property type="match status" value="1"/>
</dbReference>
<protein>
    <submittedName>
        <fullName evidence="10">Pectin lyase fold/virulence factor</fullName>
    </submittedName>
</protein>
<evidence type="ECO:0000313" key="10">
    <source>
        <dbReference type="EMBL" id="KAL2825112.1"/>
    </source>
</evidence>
<keyword evidence="3" id="KW-0964">Secreted</keyword>
<comment type="subcellular location">
    <subcellularLocation>
        <location evidence="1">Secreted</location>
    </subcellularLocation>
</comment>
<keyword evidence="7 9" id="KW-0326">Glycosidase</keyword>
<keyword evidence="11" id="KW-1185">Reference proteome</keyword>
<evidence type="ECO:0000256" key="7">
    <source>
        <dbReference type="ARBA" id="ARBA00023295"/>
    </source>
</evidence>
<gene>
    <name evidence="10" type="ORF">BJY01DRAFT_256335</name>
</gene>
<evidence type="ECO:0000256" key="4">
    <source>
        <dbReference type="ARBA" id="ARBA00022729"/>
    </source>
</evidence>
<dbReference type="InterPro" id="IPR011050">
    <property type="entry name" value="Pectin_lyase_fold/virulence"/>
</dbReference>
<dbReference type="InterPro" id="IPR000743">
    <property type="entry name" value="Glyco_hydro_28"/>
</dbReference>
<evidence type="ECO:0000313" key="11">
    <source>
        <dbReference type="Proteomes" id="UP001610446"/>
    </source>
</evidence>
<feature type="non-terminal residue" evidence="10">
    <location>
        <position position="1"/>
    </location>
</feature>